<dbReference type="GeneTree" id="ENSGT00990000210998"/>
<name>A0A674J9Z0_9SAUR</name>
<evidence type="ECO:0000313" key="2">
    <source>
        <dbReference type="Ensembl" id="ENSTMTP00000016279.1"/>
    </source>
</evidence>
<evidence type="ECO:0000256" key="1">
    <source>
        <dbReference type="SAM" id="SignalP"/>
    </source>
</evidence>
<protein>
    <submittedName>
        <fullName evidence="2">Uncharacterized protein</fullName>
    </submittedName>
</protein>
<proteinExistence type="predicted"/>
<organism evidence="2 3">
    <name type="scientific">Terrapene triunguis</name>
    <name type="common">Three-toed box turtle</name>
    <dbReference type="NCBI Taxonomy" id="2587831"/>
    <lineage>
        <taxon>Eukaryota</taxon>
        <taxon>Metazoa</taxon>
        <taxon>Chordata</taxon>
        <taxon>Craniata</taxon>
        <taxon>Vertebrata</taxon>
        <taxon>Euteleostomi</taxon>
        <taxon>Archelosauria</taxon>
        <taxon>Testudinata</taxon>
        <taxon>Testudines</taxon>
        <taxon>Cryptodira</taxon>
        <taxon>Durocryptodira</taxon>
        <taxon>Testudinoidea</taxon>
        <taxon>Emydidae</taxon>
        <taxon>Terrapene</taxon>
    </lineage>
</organism>
<keyword evidence="3" id="KW-1185">Reference proteome</keyword>
<sequence>GILTSLDLLAVLLLMQPNMTLAFLDASSNWECLGSTICQSDENYCVTTYVGAGIGKFGDSSVV</sequence>
<feature type="chain" id="PRO_5025359663" evidence="1">
    <location>
        <begin position="23"/>
        <end position="63"/>
    </location>
</feature>
<reference evidence="2" key="1">
    <citation type="submission" date="2025-08" db="UniProtKB">
        <authorList>
            <consortium name="Ensembl"/>
        </authorList>
    </citation>
    <scope>IDENTIFICATION</scope>
</reference>
<evidence type="ECO:0000313" key="3">
    <source>
        <dbReference type="Proteomes" id="UP000472274"/>
    </source>
</evidence>
<dbReference type="Proteomes" id="UP000472274">
    <property type="component" value="Unplaced"/>
</dbReference>
<reference evidence="2" key="2">
    <citation type="submission" date="2025-09" db="UniProtKB">
        <authorList>
            <consortium name="Ensembl"/>
        </authorList>
    </citation>
    <scope>IDENTIFICATION</scope>
</reference>
<accession>A0A674J9Z0</accession>
<dbReference type="AlphaFoldDB" id="A0A674J9Z0"/>
<dbReference type="InParanoid" id="A0A674J9Z0"/>
<keyword evidence="1" id="KW-0732">Signal</keyword>
<feature type="signal peptide" evidence="1">
    <location>
        <begin position="1"/>
        <end position="22"/>
    </location>
</feature>
<dbReference type="Ensembl" id="ENSTMTT00000016854.1">
    <property type="protein sequence ID" value="ENSTMTP00000016279.1"/>
    <property type="gene ID" value="ENSTMTG00000011861.1"/>
</dbReference>